<evidence type="ECO:0000313" key="9">
    <source>
        <dbReference type="EMBL" id="RXE58793.1"/>
    </source>
</evidence>
<dbReference type="NCBIfam" id="TIGR01943">
    <property type="entry name" value="rnfA"/>
    <property type="match status" value="1"/>
</dbReference>
<keyword evidence="2 8" id="KW-0813">Transport</keyword>
<dbReference type="AlphaFoldDB" id="A0A4Q0I3F9"/>
<keyword evidence="4 8" id="KW-1278">Translocase</keyword>
<dbReference type="GO" id="GO:0005886">
    <property type="term" value="C:plasma membrane"/>
    <property type="evidence" value="ECO:0007669"/>
    <property type="project" value="UniProtKB-SubCell"/>
</dbReference>
<dbReference type="HAMAP" id="MF_00459">
    <property type="entry name" value="RsxA_RnfA"/>
    <property type="match status" value="1"/>
</dbReference>
<dbReference type="PANTHER" id="PTHR30335:SF0">
    <property type="entry name" value="ION-TRANSLOCATING OXIDOREDUCTASE COMPLEX SUBUNIT A"/>
    <property type="match status" value="1"/>
</dbReference>
<feature type="transmembrane region" description="Helical" evidence="8">
    <location>
        <begin position="140"/>
        <end position="160"/>
    </location>
</feature>
<reference evidence="10" key="1">
    <citation type="submission" date="2018-11" db="EMBL/GenBank/DDBJ databases">
        <title>Genome sequencing of a novel mesophilic and cellulolytic organism within the genus Hungateiclostridium.</title>
        <authorList>
            <person name="Rettenmaier R."/>
            <person name="Liebl W."/>
            <person name="Zverlov V."/>
        </authorList>
    </citation>
    <scope>NUCLEOTIDE SEQUENCE [LARGE SCALE GENOMIC DNA]</scope>
    <source>
        <strain evidence="10">N2K1</strain>
    </source>
</reference>
<dbReference type="GO" id="GO:0012505">
    <property type="term" value="C:endomembrane system"/>
    <property type="evidence" value="ECO:0007669"/>
    <property type="project" value="UniProtKB-SubCell"/>
</dbReference>
<dbReference type="PIRSF" id="PIRSF006102">
    <property type="entry name" value="NQR_DE"/>
    <property type="match status" value="1"/>
</dbReference>
<comment type="caution">
    <text evidence="9">The sequence shown here is derived from an EMBL/GenBank/DDBJ whole genome shotgun (WGS) entry which is preliminary data.</text>
</comment>
<dbReference type="GO" id="GO:0022900">
    <property type="term" value="P:electron transport chain"/>
    <property type="evidence" value="ECO:0007669"/>
    <property type="project" value="UniProtKB-UniRule"/>
</dbReference>
<evidence type="ECO:0000256" key="2">
    <source>
        <dbReference type="ARBA" id="ARBA00022448"/>
    </source>
</evidence>
<evidence type="ECO:0000256" key="4">
    <source>
        <dbReference type="ARBA" id="ARBA00022967"/>
    </source>
</evidence>
<gene>
    <name evidence="9" type="primary">rsxA</name>
    <name evidence="8" type="synonym">rnfA</name>
    <name evidence="9" type="ORF">EFD62_10605</name>
</gene>
<dbReference type="InterPro" id="IPR011293">
    <property type="entry name" value="Ion_transpt_RnfA/RsxA"/>
</dbReference>
<evidence type="ECO:0000256" key="8">
    <source>
        <dbReference type="HAMAP-Rule" id="MF_00459"/>
    </source>
</evidence>
<comment type="function">
    <text evidence="8">Part of a membrane-bound complex that couples electron transfer with translocation of ions across the membrane.</text>
</comment>
<evidence type="ECO:0000256" key="3">
    <source>
        <dbReference type="ARBA" id="ARBA00022692"/>
    </source>
</evidence>
<keyword evidence="5 8" id="KW-0249">Electron transport</keyword>
<protein>
    <recommendedName>
        <fullName evidence="8">Ion-translocating oxidoreductase complex subunit A</fullName>
        <ecNumber evidence="8">7.-.-.-</ecNumber>
    </recommendedName>
    <alternativeName>
        <fullName evidence="8">Rnf electron transport complex subunit A</fullName>
    </alternativeName>
</protein>
<feature type="transmembrane region" description="Helical" evidence="8">
    <location>
        <begin position="47"/>
        <end position="66"/>
    </location>
</feature>
<evidence type="ECO:0000256" key="5">
    <source>
        <dbReference type="ARBA" id="ARBA00022982"/>
    </source>
</evidence>
<comment type="similarity">
    <text evidence="8">Belongs to the NqrDE/RnfAE family.</text>
</comment>
<name>A0A4Q0I3F9_9FIRM</name>
<dbReference type="PANTHER" id="PTHR30335">
    <property type="entry name" value="INTEGRAL MEMBRANE PROTEIN OF SOXR-REDUCING COMPLEX"/>
    <property type="match status" value="1"/>
</dbReference>
<keyword evidence="3 8" id="KW-0812">Transmembrane</keyword>
<comment type="subunit">
    <text evidence="8">The complex is composed of six subunits: RnfA, RnfB, RnfC, RnfD, RnfE and RnfG.</text>
</comment>
<dbReference type="Proteomes" id="UP000289166">
    <property type="component" value="Unassembled WGS sequence"/>
</dbReference>
<dbReference type="InterPro" id="IPR050133">
    <property type="entry name" value="NqrDE/RnfAE_oxidrdctase"/>
</dbReference>
<dbReference type="InterPro" id="IPR003667">
    <property type="entry name" value="NqrDE/RnfAE"/>
</dbReference>
<evidence type="ECO:0000256" key="7">
    <source>
        <dbReference type="ARBA" id="ARBA00023136"/>
    </source>
</evidence>
<proteinExistence type="inferred from homology"/>
<feature type="transmembrane region" description="Helical" evidence="8">
    <location>
        <begin position="78"/>
        <end position="98"/>
    </location>
</feature>
<keyword evidence="8" id="KW-1003">Cell membrane</keyword>
<evidence type="ECO:0000256" key="1">
    <source>
        <dbReference type="ARBA" id="ARBA00004127"/>
    </source>
</evidence>
<sequence>MEALSRLGSLMTITISALLVKNFVLSQFLGICPFLGVSKKLSTATGMGFAVTFVMTIASLVTRLLYNRLLVTYGLEYLQTILFILVIAALVQLVEIILKKFVPPLYRALGIYLPLITTNCAVLGVALLNVDVGYDVLESTVYGFAAGLGFTLALVLFAGVREKLEYSNIPESFKGLPIALISAAFVSLAFFGFQGLLGI</sequence>
<comment type="subcellular location">
    <subcellularLocation>
        <location evidence="8">Cell membrane</location>
        <topology evidence="8">Multi-pass membrane protein</topology>
    </subcellularLocation>
    <subcellularLocation>
        <location evidence="1">Endomembrane system</location>
        <topology evidence="1">Multi-pass membrane protein</topology>
    </subcellularLocation>
</comment>
<feature type="transmembrane region" description="Helical" evidence="8">
    <location>
        <begin position="12"/>
        <end position="35"/>
    </location>
</feature>
<feature type="transmembrane region" description="Helical" evidence="8">
    <location>
        <begin position="172"/>
        <end position="193"/>
    </location>
</feature>
<dbReference type="NCBIfam" id="NF003481">
    <property type="entry name" value="PRK05151.1"/>
    <property type="match status" value="1"/>
</dbReference>
<dbReference type="EMBL" id="RLII01000013">
    <property type="protein sequence ID" value="RXE58793.1"/>
    <property type="molecule type" value="Genomic_DNA"/>
</dbReference>
<keyword evidence="6 8" id="KW-1133">Transmembrane helix</keyword>
<dbReference type="EC" id="7.-.-.-" evidence="8"/>
<feature type="transmembrane region" description="Helical" evidence="8">
    <location>
        <begin position="105"/>
        <end position="128"/>
    </location>
</feature>
<keyword evidence="10" id="KW-1185">Reference proteome</keyword>
<dbReference type="Pfam" id="PF02508">
    <property type="entry name" value="Rnf-Nqr"/>
    <property type="match status" value="1"/>
</dbReference>
<evidence type="ECO:0000256" key="6">
    <source>
        <dbReference type="ARBA" id="ARBA00022989"/>
    </source>
</evidence>
<keyword evidence="7 8" id="KW-0472">Membrane</keyword>
<dbReference type="OrthoDB" id="9803631at2"/>
<accession>A0A4Q0I3F9</accession>
<evidence type="ECO:0000313" key="10">
    <source>
        <dbReference type="Proteomes" id="UP000289166"/>
    </source>
</evidence>
<organism evidence="9 10">
    <name type="scientific">Acetivibrio mesophilus</name>
    <dbReference type="NCBI Taxonomy" id="2487273"/>
    <lineage>
        <taxon>Bacteria</taxon>
        <taxon>Bacillati</taxon>
        <taxon>Bacillota</taxon>
        <taxon>Clostridia</taxon>
        <taxon>Eubacteriales</taxon>
        <taxon>Oscillospiraceae</taxon>
        <taxon>Acetivibrio</taxon>
    </lineage>
</organism>